<sequence>MAPDSLKLIQHMLTCPVELLTLKAEMSFIVQHSEAFVQATDAFQSQEPIDVKAWPKLEELHDIFGSCGVSLIQAKQHFDGDLPQSKKIVLQNKFFQAFSAVSLKLAKYVSEEGQPDICVIKQLPFFYPTRLILYSCDHISVLPGMNSVSTIEINRYRESLGPTGCQGVWGNPNQPDSILEQCKFVCS</sequence>
<dbReference type="AlphaFoldDB" id="A0AAE1AHD2"/>
<accession>A0AAE1AHD2</accession>
<evidence type="ECO:0000313" key="1">
    <source>
        <dbReference type="EMBL" id="KAK3787869.1"/>
    </source>
</evidence>
<gene>
    <name evidence="1" type="ORF">RRG08_022162</name>
</gene>
<reference evidence="1" key="1">
    <citation type="journal article" date="2023" name="G3 (Bethesda)">
        <title>A reference genome for the long-term kleptoplast-retaining sea slug Elysia crispata morphotype clarki.</title>
        <authorList>
            <person name="Eastman K.E."/>
            <person name="Pendleton A.L."/>
            <person name="Shaikh M.A."/>
            <person name="Suttiyut T."/>
            <person name="Ogas R."/>
            <person name="Tomko P."/>
            <person name="Gavelis G."/>
            <person name="Widhalm J.R."/>
            <person name="Wisecaver J.H."/>
        </authorList>
    </citation>
    <scope>NUCLEOTIDE SEQUENCE</scope>
    <source>
        <strain evidence="1">ECLA1</strain>
    </source>
</reference>
<protein>
    <submittedName>
        <fullName evidence="1">Uncharacterized protein</fullName>
    </submittedName>
</protein>
<keyword evidence="2" id="KW-1185">Reference proteome</keyword>
<organism evidence="1 2">
    <name type="scientific">Elysia crispata</name>
    <name type="common">lettuce slug</name>
    <dbReference type="NCBI Taxonomy" id="231223"/>
    <lineage>
        <taxon>Eukaryota</taxon>
        <taxon>Metazoa</taxon>
        <taxon>Spiralia</taxon>
        <taxon>Lophotrochozoa</taxon>
        <taxon>Mollusca</taxon>
        <taxon>Gastropoda</taxon>
        <taxon>Heterobranchia</taxon>
        <taxon>Euthyneura</taxon>
        <taxon>Panpulmonata</taxon>
        <taxon>Sacoglossa</taxon>
        <taxon>Placobranchoidea</taxon>
        <taxon>Plakobranchidae</taxon>
        <taxon>Elysia</taxon>
    </lineage>
</organism>
<name>A0AAE1AHD2_9GAST</name>
<dbReference type="Proteomes" id="UP001283361">
    <property type="component" value="Unassembled WGS sequence"/>
</dbReference>
<dbReference type="EMBL" id="JAWDGP010001827">
    <property type="protein sequence ID" value="KAK3787869.1"/>
    <property type="molecule type" value="Genomic_DNA"/>
</dbReference>
<proteinExistence type="predicted"/>
<evidence type="ECO:0000313" key="2">
    <source>
        <dbReference type="Proteomes" id="UP001283361"/>
    </source>
</evidence>
<comment type="caution">
    <text evidence="1">The sequence shown here is derived from an EMBL/GenBank/DDBJ whole genome shotgun (WGS) entry which is preliminary data.</text>
</comment>